<evidence type="ECO:0000259" key="11">
    <source>
        <dbReference type="Pfam" id="PF20451"/>
    </source>
</evidence>
<evidence type="ECO:0000259" key="8">
    <source>
        <dbReference type="Pfam" id="PF05605"/>
    </source>
</evidence>
<dbReference type="GO" id="GO:0005516">
    <property type="term" value="F:calmodulin binding"/>
    <property type="evidence" value="ECO:0007669"/>
    <property type="project" value="InterPro"/>
</dbReference>
<evidence type="ECO:0000256" key="4">
    <source>
        <dbReference type="ARBA" id="ARBA00023125"/>
    </source>
</evidence>
<proteinExistence type="inferred from homology"/>
<dbReference type="InterPro" id="IPR008598">
    <property type="entry name" value="Di19_Zn-bd"/>
</dbReference>
<dbReference type="Pfam" id="PF07887">
    <property type="entry name" value="Calmodulin_bind"/>
    <property type="match status" value="1"/>
</dbReference>
<dbReference type="PANTHER" id="PTHR31713">
    <property type="entry name" value="OS02G0177800 PROTEIN"/>
    <property type="match status" value="1"/>
</dbReference>
<evidence type="ECO:0000256" key="3">
    <source>
        <dbReference type="ARBA" id="ARBA00023015"/>
    </source>
</evidence>
<evidence type="ECO:0000256" key="6">
    <source>
        <dbReference type="ARBA" id="ARBA00023163"/>
    </source>
</evidence>
<evidence type="ECO:0000256" key="1">
    <source>
        <dbReference type="ARBA" id="ARBA00004123"/>
    </source>
</evidence>
<dbReference type="Proteomes" id="UP000243459">
    <property type="component" value="Chromosome 5"/>
</dbReference>
<accession>A0A5P1ESP7</accession>
<evidence type="ECO:0000256" key="5">
    <source>
        <dbReference type="ARBA" id="ARBA00023159"/>
    </source>
</evidence>
<evidence type="ECO:0000259" key="10">
    <source>
        <dbReference type="Pfam" id="PF14571"/>
    </source>
</evidence>
<keyword evidence="6" id="KW-0804">Transcription</keyword>
<evidence type="ECO:0000259" key="12">
    <source>
        <dbReference type="Pfam" id="PF20452"/>
    </source>
</evidence>
<comment type="similarity">
    <text evidence="2">Belongs to the plant ACBP60 protein family.</text>
</comment>
<dbReference type="InterPro" id="IPR012416">
    <property type="entry name" value="CBP60"/>
</dbReference>
<dbReference type="InterPro" id="IPR046829">
    <property type="entry name" value="Calmod_bind_C"/>
</dbReference>
<evidence type="ECO:0000256" key="2">
    <source>
        <dbReference type="ARBA" id="ARBA00007214"/>
    </source>
</evidence>
<dbReference type="Pfam" id="PF20451">
    <property type="entry name" value="Calmod_bind_M"/>
    <property type="match status" value="1"/>
</dbReference>
<feature type="domain" description="Calmodulin binding protein C-terminal" evidence="12">
    <location>
        <begin position="562"/>
        <end position="620"/>
    </location>
</feature>
<evidence type="ECO:0000256" key="7">
    <source>
        <dbReference type="ARBA" id="ARBA00023242"/>
    </source>
</evidence>
<sequence>MELDSWTRLSKRDQSALQSRYDLYLGFGGIDGGDEEARVEFSCPFCSEDFDDVGLCFHIDDEHPVEAKNGVCPVCAARVGSDFVAHLTMQHGDFFKISFPAVLDYCFFFFKASSLSTITATNFSDNERRRFCRGSSGSHSTLSLSRKELIDGNLKNLLGGSSYAVHSSDTAADPFLSSLIYTFPMVDSSRDTQPMSLEEESLVNKSSDVKAIESVEPSLSGKEQKERACRSELVRWLLLSTVFDDNIMKRVFEGEEVDGSLAPQLKKQRPMLGAMRGVMGVQCMQKHLPKLEPFLRRVVQEEVGKALCRFVHSSSPRLPINRIQTSTSKRYRLHFQNTLPQTLFTGSRIEAEGREPVQIVIMDTELSQNISSGPLSSAKIEILVLDGDFGSDDQKEWTEKEFSDVIVREREGKRPLLTGELVITMNNGAGLLGDVAFTDNSSWIRSRKFRLGARIIQSRCSEASVQEAISGAFVVKDHRGELYRKHHPPSLDDEVWRLEKIGKDGAFHKRLADNGINTVQDFLKSFVMDQDKLRSILGTGMSNKIWEATIEHAKECVLDDKNYLYCSGYGVTLLFNSIFQLAGAMIDRCLYTLDDLTSSQKIQVEKLKQIAYENPEQIIELSPVTEPLPRCLPTSNAISVLPQSSFSEAQNYLSASNQDELAAQVGVVRQPPTSYNELKDYLTGQGFLQEHSLSSLQGNNFNMKDFLDMQFGDIPTRDILMPGNIGDNVELDAPNSLSQLPRWDNINEFIHTSGDDSNVDLVPHPTDISGSHVSSSKWAKMVAALKLMAVSKHLASRRDREVEFGYPEIESSMSNMAQR</sequence>
<dbReference type="PANTHER" id="PTHR31713:SF43">
    <property type="entry name" value="CALMODULIN-BINDING PROTEIN 60 G"/>
    <property type="match status" value="1"/>
</dbReference>
<dbReference type="EMBL" id="CM007385">
    <property type="protein sequence ID" value="ONK67571.1"/>
    <property type="molecule type" value="Genomic_DNA"/>
</dbReference>
<evidence type="ECO:0000313" key="13">
    <source>
        <dbReference type="EMBL" id="ONK67571.1"/>
    </source>
</evidence>
<evidence type="ECO:0000259" key="9">
    <source>
        <dbReference type="Pfam" id="PF07887"/>
    </source>
</evidence>
<protein>
    <submittedName>
        <fullName evidence="13">Uncharacterized protein</fullName>
    </submittedName>
</protein>
<evidence type="ECO:0000313" key="14">
    <source>
        <dbReference type="Proteomes" id="UP000243459"/>
    </source>
</evidence>
<dbReference type="InterPro" id="IPR027935">
    <property type="entry name" value="Di19_C"/>
</dbReference>
<dbReference type="GO" id="GO:0005634">
    <property type="term" value="C:nucleus"/>
    <property type="evidence" value="ECO:0007669"/>
    <property type="project" value="UniProtKB-SubCell"/>
</dbReference>
<keyword evidence="14" id="KW-1185">Reference proteome</keyword>
<comment type="subcellular location">
    <subcellularLocation>
        <location evidence="1">Nucleus</location>
    </subcellularLocation>
</comment>
<dbReference type="GO" id="GO:0003700">
    <property type="term" value="F:DNA-binding transcription factor activity"/>
    <property type="evidence" value="ECO:0007669"/>
    <property type="project" value="TreeGrafter"/>
</dbReference>
<feature type="domain" description="Di19 zinc-binding" evidence="8">
    <location>
        <begin position="40"/>
        <end position="92"/>
    </location>
</feature>
<dbReference type="Pfam" id="PF05605">
    <property type="entry name" value="zf-Di19"/>
    <property type="match status" value="1"/>
</dbReference>
<keyword evidence="3" id="KW-0805">Transcription regulation</keyword>
<feature type="domain" description="Calmodulin binding protein-like N-terminal" evidence="9">
    <location>
        <begin position="331"/>
        <end position="478"/>
    </location>
</feature>
<name>A0A5P1ESP7_ASPOF</name>
<dbReference type="AlphaFoldDB" id="A0A5P1ESP7"/>
<feature type="domain" description="Di19 C-terminal" evidence="10">
    <location>
        <begin position="142"/>
        <end position="241"/>
    </location>
</feature>
<keyword evidence="7" id="KW-0539">Nucleus</keyword>
<dbReference type="GO" id="GO:0043565">
    <property type="term" value="F:sequence-specific DNA binding"/>
    <property type="evidence" value="ECO:0007669"/>
    <property type="project" value="TreeGrafter"/>
</dbReference>
<dbReference type="InterPro" id="IPR046830">
    <property type="entry name" value="Calmod_bind_M"/>
</dbReference>
<organism evidence="13 14">
    <name type="scientific">Asparagus officinalis</name>
    <name type="common">Garden asparagus</name>
    <dbReference type="NCBI Taxonomy" id="4686"/>
    <lineage>
        <taxon>Eukaryota</taxon>
        <taxon>Viridiplantae</taxon>
        <taxon>Streptophyta</taxon>
        <taxon>Embryophyta</taxon>
        <taxon>Tracheophyta</taxon>
        <taxon>Spermatophyta</taxon>
        <taxon>Magnoliopsida</taxon>
        <taxon>Liliopsida</taxon>
        <taxon>Asparagales</taxon>
        <taxon>Asparagaceae</taxon>
        <taxon>Asparagoideae</taxon>
        <taxon>Asparagus</taxon>
    </lineage>
</organism>
<dbReference type="Pfam" id="PF14571">
    <property type="entry name" value="Di19_C"/>
    <property type="match status" value="1"/>
</dbReference>
<keyword evidence="4" id="KW-0238">DNA-binding</keyword>
<dbReference type="Gramene" id="ONK67571">
    <property type="protein sequence ID" value="ONK67571"/>
    <property type="gene ID" value="A4U43_C05F1420"/>
</dbReference>
<keyword evidence="5" id="KW-0010">Activator</keyword>
<dbReference type="GO" id="GO:0080142">
    <property type="term" value="P:regulation of salicylic acid biosynthetic process"/>
    <property type="evidence" value="ECO:0007669"/>
    <property type="project" value="TreeGrafter"/>
</dbReference>
<feature type="domain" description="Calmodulin binding protein central" evidence="11">
    <location>
        <begin position="491"/>
        <end position="556"/>
    </location>
</feature>
<reference evidence="14" key="1">
    <citation type="journal article" date="2017" name="Nat. Commun.">
        <title>The asparagus genome sheds light on the origin and evolution of a young Y chromosome.</title>
        <authorList>
            <person name="Harkess A."/>
            <person name="Zhou J."/>
            <person name="Xu C."/>
            <person name="Bowers J.E."/>
            <person name="Van der Hulst R."/>
            <person name="Ayyampalayam S."/>
            <person name="Mercati F."/>
            <person name="Riccardi P."/>
            <person name="McKain M.R."/>
            <person name="Kakrana A."/>
            <person name="Tang H."/>
            <person name="Ray J."/>
            <person name="Groenendijk J."/>
            <person name="Arikit S."/>
            <person name="Mathioni S.M."/>
            <person name="Nakano M."/>
            <person name="Shan H."/>
            <person name="Telgmann-Rauber A."/>
            <person name="Kanno A."/>
            <person name="Yue Z."/>
            <person name="Chen H."/>
            <person name="Li W."/>
            <person name="Chen Y."/>
            <person name="Xu X."/>
            <person name="Zhang Y."/>
            <person name="Luo S."/>
            <person name="Chen H."/>
            <person name="Gao J."/>
            <person name="Mao Z."/>
            <person name="Pires J.C."/>
            <person name="Luo M."/>
            <person name="Kudrna D."/>
            <person name="Wing R.A."/>
            <person name="Meyers B.C."/>
            <person name="Yi K."/>
            <person name="Kong H."/>
            <person name="Lavrijsen P."/>
            <person name="Sunseri F."/>
            <person name="Falavigna A."/>
            <person name="Ye Y."/>
            <person name="Leebens-Mack J.H."/>
            <person name="Chen G."/>
        </authorList>
    </citation>
    <scope>NUCLEOTIDE SEQUENCE [LARGE SCALE GENOMIC DNA]</scope>
    <source>
        <strain evidence="14">cv. DH0086</strain>
    </source>
</reference>
<gene>
    <name evidence="13" type="ORF">A4U43_C05F1420</name>
</gene>
<dbReference type="InterPro" id="IPR046831">
    <property type="entry name" value="Calmodulin_bind_N"/>
</dbReference>
<dbReference type="Pfam" id="PF20452">
    <property type="entry name" value="Calmod_bind_C"/>
    <property type="match status" value="1"/>
</dbReference>